<dbReference type="Proteomes" id="UP000076858">
    <property type="component" value="Unassembled WGS sequence"/>
</dbReference>
<comment type="caution">
    <text evidence="2">The sequence shown here is derived from an EMBL/GenBank/DDBJ whole genome shotgun (WGS) entry which is preliminary data.</text>
</comment>
<dbReference type="AlphaFoldDB" id="A0A162C504"/>
<sequence length="141" mass="14721">PSPWPACPWCTSRAWCWTCPRPCAKPWARRSRRHEFAPGPAGRRRPLAAALCRHGAGRPGGATAGLRQCRQRPASPGRAAGGSPDHRPDAARPLGPGPAGRAADPPRPARPGPSGRLQRRPATPGAQPASDPGRGAHAVQA</sequence>
<organism evidence="2 3">
    <name type="scientific">Daphnia magna</name>
    <dbReference type="NCBI Taxonomy" id="35525"/>
    <lineage>
        <taxon>Eukaryota</taxon>
        <taxon>Metazoa</taxon>
        <taxon>Ecdysozoa</taxon>
        <taxon>Arthropoda</taxon>
        <taxon>Crustacea</taxon>
        <taxon>Branchiopoda</taxon>
        <taxon>Diplostraca</taxon>
        <taxon>Cladocera</taxon>
        <taxon>Anomopoda</taxon>
        <taxon>Daphniidae</taxon>
        <taxon>Daphnia</taxon>
    </lineage>
</organism>
<name>A0A162C504_9CRUS</name>
<gene>
    <name evidence="2" type="ORF">APZ42_002504</name>
</gene>
<evidence type="ECO:0000313" key="3">
    <source>
        <dbReference type="Proteomes" id="UP000076858"/>
    </source>
</evidence>
<accession>A0A162C504</accession>
<reference evidence="2 3" key="1">
    <citation type="submission" date="2016-03" db="EMBL/GenBank/DDBJ databases">
        <title>EvidentialGene: Evidence-directed Construction of Genes on Genomes.</title>
        <authorList>
            <person name="Gilbert D.G."/>
            <person name="Choi J.-H."/>
            <person name="Mockaitis K."/>
            <person name="Colbourne J."/>
            <person name="Pfrender M."/>
        </authorList>
    </citation>
    <scope>NUCLEOTIDE SEQUENCE [LARGE SCALE GENOMIC DNA]</scope>
    <source>
        <strain evidence="2 3">Xinb3</strain>
        <tissue evidence="2">Complete organism</tissue>
    </source>
</reference>
<proteinExistence type="predicted"/>
<keyword evidence="3" id="KW-1185">Reference proteome</keyword>
<feature type="compositionally biased region" description="Low complexity" evidence="1">
    <location>
        <begin position="37"/>
        <end position="47"/>
    </location>
</feature>
<evidence type="ECO:0000256" key="1">
    <source>
        <dbReference type="SAM" id="MobiDB-lite"/>
    </source>
</evidence>
<protein>
    <submittedName>
        <fullName evidence="2">Uncharacterized protein</fullName>
    </submittedName>
</protein>
<feature type="non-terminal residue" evidence="2">
    <location>
        <position position="141"/>
    </location>
</feature>
<feature type="region of interest" description="Disordered" evidence="1">
    <location>
        <begin position="53"/>
        <end position="141"/>
    </location>
</feature>
<feature type="region of interest" description="Disordered" evidence="1">
    <location>
        <begin position="28"/>
        <end position="47"/>
    </location>
</feature>
<dbReference type="EMBL" id="LRGB01007939">
    <property type="protein sequence ID" value="KZS00981.1"/>
    <property type="molecule type" value="Genomic_DNA"/>
</dbReference>
<feature type="non-terminal residue" evidence="2">
    <location>
        <position position="1"/>
    </location>
</feature>
<feature type="compositionally biased region" description="Low complexity" evidence="1">
    <location>
        <begin position="91"/>
        <end position="103"/>
    </location>
</feature>
<evidence type="ECO:0000313" key="2">
    <source>
        <dbReference type="EMBL" id="KZS00981.1"/>
    </source>
</evidence>